<dbReference type="EMBL" id="QGNW01002098">
    <property type="protein sequence ID" value="RVW25369.1"/>
    <property type="molecule type" value="Genomic_DNA"/>
</dbReference>
<name>A0A438CQF3_VITVI</name>
<feature type="transmembrane region" description="Helical" evidence="1">
    <location>
        <begin position="12"/>
        <end position="33"/>
    </location>
</feature>
<evidence type="ECO:0000256" key="1">
    <source>
        <dbReference type="SAM" id="Phobius"/>
    </source>
</evidence>
<comment type="caution">
    <text evidence="2">The sequence shown here is derived from an EMBL/GenBank/DDBJ whole genome shotgun (WGS) entry which is preliminary data.</text>
</comment>
<gene>
    <name evidence="2" type="ORF">CK203_108179</name>
</gene>
<proteinExistence type="predicted"/>
<keyword evidence="1" id="KW-1133">Transmembrane helix</keyword>
<dbReference type="Proteomes" id="UP000288805">
    <property type="component" value="Unassembled WGS sequence"/>
</dbReference>
<accession>A0A438CQF3</accession>
<organism evidence="2 3">
    <name type="scientific">Vitis vinifera</name>
    <name type="common">Grape</name>
    <dbReference type="NCBI Taxonomy" id="29760"/>
    <lineage>
        <taxon>Eukaryota</taxon>
        <taxon>Viridiplantae</taxon>
        <taxon>Streptophyta</taxon>
        <taxon>Embryophyta</taxon>
        <taxon>Tracheophyta</taxon>
        <taxon>Spermatophyta</taxon>
        <taxon>Magnoliopsida</taxon>
        <taxon>eudicotyledons</taxon>
        <taxon>Gunneridae</taxon>
        <taxon>Pentapetalae</taxon>
        <taxon>rosids</taxon>
        <taxon>Vitales</taxon>
        <taxon>Vitaceae</taxon>
        <taxon>Viteae</taxon>
        <taxon>Vitis</taxon>
    </lineage>
</organism>
<keyword evidence="1" id="KW-0812">Transmembrane</keyword>
<evidence type="ECO:0000313" key="2">
    <source>
        <dbReference type="EMBL" id="RVW25369.1"/>
    </source>
</evidence>
<sequence length="123" mass="14426">MRDRFLEDSGLMLVIGLVSKWEICWALWSLVLFDPVWRPDPNNIACLFNGRFLRLLARLAIVEPLFKNAGEYLQGSKGGVEMMAEGRNEEAKEMRHRNSTMKTNDTPDWDTIDWRRYMTQKIC</sequence>
<keyword evidence="1" id="KW-0472">Membrane</keyword>
<reference evidence="2 3" key="1">
    <citation type="journal article" date="2018" name="PLoS Genet.">
        <title>Population sequencing reveals clonal diversity and ancestral inbreeding in the grapevine cultivar Chardonnay.</title>
        <authorList>
            <person name="Roach M.J."/>
            <person name="Johnson D.L."/>
            <person name="Bohlmann J."/>
            <person name="van Vuuren H.J."/>
            <person name="Jones S.J."/>
            <person name="Pretorius I.S."/>
            <person name="Schmidt S.A."/>
            <person name="Borneman A.R."/>
        </authorList>
    </citation>
    <scope>NUCLEOTIDE SEQUENCE [LARGE SCALE GENOMIC DNA]</scope>
    <source>
        <strain evidence="3">cv. Chardonnay</strain>
        <tissue evidence="2">Leaf</tissue>
    </source>
</reference>
<evidence type="ECO:0000313" key="3">
    <source>
        <dbReference type="Proteomes" id="UP000288805"/>
    </source>
</evidence>
<dbReference type="AlphaFoldDB" id="A0A438CQF3"/>
<protein>
    <submittedName>
        <fullName evidence="2">Uncharacterized protein</fullName>
    </submittedName>
</protein>